<organism evidence="3 4">
    <name type="scientific">Plasmodium ovale wallikeri</name>
    <dbReference type="NCBI Taxonomy" id="864142"/>
    <lineage>
        <taxon>Eukaryota</taxon>
        <taxon>Sar</taxon>
        <taxon>Alveolata</taxon>
        <taxon>Apicomplexa</taxon>
        <taxon>Aconoidasida</taxon>
        <taxon>Haemosporida</taxon>
        <taxon>Plasmodiidae</taxon>
        <taxon>Plasmodium</taxon>
        <taxon>Plasmodium (Plasmodium)</taxon>
    </lineage>
</organism>
<keyword evidence="1" id="KW-0472">Membrane</keyword>
<reference evidence="4 5" key="2">
    <citation type="submission" date="2016-05" db="EMBL/GenBank/DDBJ databases">
        <authorList>
            <person name="Naeem Raeece"/>
        </authorList>
    </citation>
    <scope>NUCLEOTIDE SEQUENCE [LARGE SCALE GENOMIC DNA]</scope>
</reference>
<feature type="transmembrane region" description="Helical" evidence="1">
    <location>
        <begin position="264"/>
        <end position="285"/>
    </location>
</feature>
<dbReference type="Pfam" id="PF05795">
    <property type="entry name" value="Plasmodium_Vir"/>
    <property type="match status" value="2"/>
</dbReference>
<keyword evidence="1" id="KW-1133">Transmembrane helix</keyword>
<keyword evidence="1" id="KW-0812">Transmembrane</keyword>
<protein>
    <submittedName>
        <fullName evidence="3">PIR Superfamily Protein</fullName>
    </submittedName>
</protein>
<evidence type="ECO:0000313" key="5">
    <source>
        <dbReference type="Proteomes" id="UP000078555"/>
    </source>
</evidence>
<dbReference type="EMBL" id="FLRE01002334">
    <property type="protein sequence ID" value="SBT58433.1"/>
    <property type="molecule type" value="Genomic_DNA"/>
</dbReference>
<dbReference type="EMBL" id="FLRD01001099">
    <property type="protein sequence ID" value="SBT56517.1"/>
    <property type="molecule type" value="Genomic_DNA"/>
</dbReference>
<proteinExistence type="predicted"/>
<evidence type="ECO:0000256" key="1">
    <source>
        <dbReference type="SAM" id="Phobius"/>
    </source>
</evidence>
<dbReference type="Proteomes" id="UP000078550">
    <property type="component" value="Unassembled WGS sequence"/>
</dbReference>
<keyword evidence="5" id="KW-1185">Reference proteome</keyword>
<name>A0A1A9AQB8_PLAOA</name>
<dbReference type="Proteomes" id="UP000078555">
    <property type="component" value="Unassembled WGS sequence"/>
</dbReference>
<evidence type="ECO:0000313" key="2">
    <source>
        <dbReference type="EMBL" id="SBT56517.1"/>
    </source>
</evidence>
<gene>
    <name evidence="2" type="ORF">POVWA1_076660</name>
    <name evidence="3" type="ORF">POVWA2_084990</name>
</gene>
<dbReference type="AlphaFoldDB" id="A0A1A9AQB8"/>
<sequence length="338" mass="39943">MEEKILRNSPKYELYKKLNESSDDLDKYSRYCEMVEYLKTWYSDFPEVCYMFARNLINLPQILKEENDNQERCRYINFWITDHVRKKLETEWKDRSLVSSILPAFLTVENSIAAESKNNNCHFDHKSKVDFDLWKIRKDLHDYIRNYNYINVRIKSDGNLCKIYFQYFNYINEIHEKYKKECCNGNPSQKCPNRMDLSYFCSDNLFKKLECDVTNGVTSDSTENQRPQPVDEPGIGVMSNSLSSSTFEHHNDANEDGITTNTEYYSKLGVSLSFLGILSAFFYLYKFTIFGNLIRSKVLKNEMKINLDGDAQKLMTHDLNNSDENNFTDDYNMTYHPS</sequence>
<accession>A0A1A9AQB8</accession>
<evidence type="ECO:0000313" key="4">
    <source>
        <dbReference type="Proteomes" id="UP000078550"/>
    </source>
</evidence>
<dbReference type="InterPro" id="IPR008780">
    <property type="entry name" value="Plasmodium_Vir"/>
</dbReference>
<evidence type="ECO:0000313" key="3">
    <source>
        <dbReference type="EMBL" id="SBT58433.1"/>
    </source>
</evidence>
<reference evidence="3" key="1">
    <citation type="submission" date="2016-05" db="EMBL/GenBank/DDBJ databases">
        <authorList>
            <person name="Lavstsen T."/>
            <person name="Jespersen J.S."/>
        </authorList>
    </citation>
    <scope>NUCLEOTIDE SEQUENCE [LARGE SCALE GENOMIC DNA]</scope>
</reference>